<gene>
    <name evidence="2" type="ORF">CXB51_010821</name>
</gene>
<dbReference type="Proteomes" id="UP000701853">
    <property type="component" value="Chromosome 5"/>
</dbReference>
<dbReference type="PANTHER" id="PTHR11439:SF467">
    <property type="entry name" value="INTEGRASE CATALYTIC DOMAIN-CONTAINING PROTEIN"/>
    <property type="match status" value="1"/>
</dbReference>
<dbReference type="OrthoDB" id="1163908at2759"/>
<accession>A0A8J5Z9D1</accession>
<dbReference type="SUPFAM" id="SSF56672">
    <property type="entry name" value="DNA/RNA polymerases"/>
    <property type="match status" value="1"/>
</dbReference>
<dbReference type="AlphaFoldDB" id="A0A8J5Z9D1"/>
<proteinExistence type="predicted"/>
<evidence type="ECO:0000259" key="1">
    <source>
        <dbReference type="Pfam" id="PF07727"/>
    </source>
</evidence>
<organism evidence="2 3">
    <name type="scientific">Gossypium anomalum</name>
    <dbReference type="NCBI Taxonomy" id="47600"/>
    <lineage>
        <taxon>Eukaryota</taxon>
        <taxon>Viridiplantae</taxon>
        <taxon>Streptophyta</taxon>
        <taxon>Embryophyta</taxon>
        <taxon>Tracheophyta</taxon>
        <taxon>Spermatophyta</taxon>
        <taxon>Magnoliopsida</taxon>
        <taxon>eudicotyledons</taxon>
        <taxon>Gunneridae</taxon>
        <taxon>Pentapetalae</taxon>
        <taxon>rosids</taxon>
        <taxon>malvids</taxon>
        <taxon>Malvales</taxon>
        <taxon>Malvaceae</taxon>
        <taxon>Malvoideae</taxon>
        <taxon>Gossypium</taxon>
    </lineage>
</organism>
<dbReference type="EMBL" id="JAHUZN010000005">
    <property type="protein sequence ID" value="KAG8493407.1"/>
    <property type="molecule type" value="Genomic_DNA"/>
</dbReference>
<evidence type="ECO:0000313" key="3">
    <source>
        <dbReference type="Proteomes" id="UP000701853"/>
    </source>
</evidence>
<dbReference type="PANTHER" id="PTHR11439">
    <property type="entry name" value="GAG-POL-RELATED RETROTRANSPOSON"/>
    <property type="match status" value="1"/>
</dbReference>
<dbReference type="CDD" id="cd09272">
    <property type="entry name" value="RNase_HI_RT_Ty1"/>
    <property type="match status" value="1"/>
</dbReference>
<dbReference type="Pfam" id="PF07727">
    <property type="entry name" value="RVT_2"/>
    <property type="match status" value="2"/>
</dbReference>
<protein>
    <recommendedName>
        <fullName evidence="1">Reverse transcriptase Ty1/copia-type domain-containing protein</fullName>
    </recommendedName>
</protein>
<feature type="domain" description="Reverse transcriptase Ty1/copia-type" evidence="1">
    <location>
        <begin position="124"/>
        <end position="209"/>
    </location>
</feature>
<name>A0A8J5Z9D1_9ROSI</name>
<feature type="domain" description="Reverse transcriptase Ty1/copia-type" evidence="1">
    <location>
        <begin position="46"/>
        <end position="120"/>
    </location>
</feature>
<reference evidence="2 3" key="1">
    <citation type="journal article" date="2021" name="bioRxiv">
        <title>The Gossypium anomalum genome as a resource for cotton improvement and evolutionary analysis of hybrid incompatibility.</title>
        <authorList>
            <person name="Grover C.E."/>
            <person name="Yuan D."/>
            <person name="Arick M.A."/>
            <person name="Miller E.R."/>
            <person name="Hu G."/>
            <person name="Peterson D.G."/>
            <person name="Wendel J.F."/>
            <person name="Udall J.A."/>
        </authorList>
    </citation>
    <scope>NUCLEOTIDE SEQUENCE [LARGE SCALE GENOMIC DNA]</scope>
    <source>
        <strain evidence="2">JFW-Udall</strain>
        <tissue evidence="2">Leaf</tissue>
    </source>
</reference>
<sequence>MVTPVFKPKVLTVEAVEFEPSSVMEAFTHPEWKLAVQAEYDALMANSTWDLVSLPPGRNAIGCKWLFKIKRNPDGPINRRKARLVAKGYSQVSGCDFNDTFSPVVKPATIRVILSITVSKRVTSDSTLYVLIYVDDIIVTGDVTTTITSFIQLLNAEFSLKDMGDLHYFFGIEVTCSSTGCLYLCQQKYIRDLLARSSLLHAKKVHTPMYVVPTRPDIAYAVNRICQFMHSPTTTHMVALKRILRYLCGTIHYGLIFRLSSQLSLVGYADANWGLDFDDRRSTSGYCVYFGDTPISWCSKKQSVVSRSTAKAEYRSLAAATSDELPFSSIDTPTVRCDNSSAVAVAANTVLYSKFKHVELDLFFVREKVASGSIVVGEVPVCDQVADILTKPLSVTFFNRFRNSLRILPIEKMGEC</sequence>
<keyword evidence="3" id="KW-1185">Reference proteome</keyword>
<dbReference type="InterPro" id="IPR043502">
    <property type="entry name" value="DNA/RNA_pol_sf"/>
</dbReference>
<dbReference type="InterPro" id="IPR013103">
    <property type="entry name" value="RVT_2"/>
</dbReference>
<comment type="caution">
    <text evidence="2">The sequence shown here is derived from an EMBL/GenBank/DDBJ whole genome shotgun (WGS) entry which is preliminary data.</text>
</comment>
<evidence type="ECO:0000313" key="2">
    <source>
        <dbReference type="EMBL" id="KAG8493407.1"/>
    </source>
</evidence>